<evidence type="ECO:0000313" key="2">
    <source>
        <dbReference type="EMBL" id="GBO87552.1"/>
    </source>
</evidence>
<dbReference type="PANTHER" id="PTHR30093">
    <property type="entry name" value="GENERAL SECRETION PATHWAY PROTEIN G"/>
    <property type="match status" value="1"/>
</dbReference>
<keyword evidence="1" id="KW-0812">Transmembrane</keyword>
<dbReference type="Pfam" id="PF07963">
    <property type="entry name" value="N_methyl"/>
    <property type="match status" value="1"/>
</dbReference>
<dbReference type="InterPro" id="IPR031982">
    <property type="entry name" value="PilE-like"/>
</dbReference>
<evidence type="ECO:0000256" key="1">
    <source>
        <dbReference type="SAM" id="Phobius"/>
    </source>
</evidence>
<reference evidence="2 3" key="1">
    <citation type="journal article" date="2019" name="J. Gen. Appl. Microbiol.">
        <title>Aerobic degradation of cis-dichloroethene by the marine bacterium Marinobacter salsuginis strain 5N-3.</title>
        <authorList>
            <person name="Inoue Y."/>
            <person name="Fukunaga Y."/>
            <person name="Katsumata H."/>
            <person name="Ohji S."/>
            <person name="Hosoyama A."/>
            <person name="Mori K."/>
            <person name="Ando K."/>
        </authorList>
    </citation>
    <scope>NUCLEOTIDE SEQUENCE [LARGE SCALE GENOMIC DNA]</scope>
    <source>
        <strain evidence="2 3">NBRC 109114</strain>
    </source>
</reference>
<accession>A0A5M3PX90</accession>
<dbReference type="InterPro" id="IPR045584">
    <property type="entry name" value="Pilin-like"/>
</dbReference>
<dbReference type="PANTHER" id="PTHR30093:SF47">
    <property type="entry name" value="TYPE IV PILUS NON-CORE MINOR PILIN PILE"/>
    <property type="match status" value="1"/>
</dbReference>
<dbReference type="InterPro" id="IPR012902">
    <property type="entry name" value="N_methyl_site"/>
</dbReference>
<gene>
    <name evidence="2" type="ORF">MSSD14B_12200</name>
</gene>
<dbReference type="Gene3D" id="3.30.700.10">
    <property type="entry name" value="Glycoprotein, Type 4 Pilin"/>
    <property type="match status" value="1"/>
</dbReference>
<dbReference type="Proteomes" id="UP000387223">
    <property type="component" value="Unassembled WGS sequence"/>
</dbReference>
<keyword evidence="1" id="KW-0472">Membrane</keyword>
<protein>
    <recommendedName>
        <fullName evidence="4">Type IV pilin</fullName>
    </recommendedName>
</protein>
<dbReference type="AlphaFoldDB" id="A0A5M3PX90"/>
<dbReference type="SUPFAM" id="SSF54523">
    <property type="entry name" value="Pili subunits"/>
    <property type="match status" value="1"/>
</dbReference>
<comment type="caution">
    <text evidence="2">The sequence shown here is derived from an EMBL/GenBank/DDBJ whole genome shotgun (WGS) entry which is preliminary data.</text>
</comment>
<keyword evidence="1" id="KW-1133">Transmembrane helix</keyword>
<evidence type="ECO:0000313" key="3">
    <source>
        <dbReference type="Proteomes" id="UP000387223"/>
    </source>
</evidence>
<proteinExistence type="predicted"/>
<sequence>MLRIQDVSTISPSANRGFTLIELVIVVAIIGIIAVVAFPLYQNQVEQTRRTTAQADLLELSQWMERRYSNGFDYRDAGANPVLPFTQSPQEGTAFYDISFVGNATRDTYTLQAAPTAAQANDDCGTLTLDEQGNRGAAIANCW</sequence>
<evidence type="ECO:0008006" key="4">
    <source>
        <dbReference type="Google" id="ProtNLM"/>
    </source>
</evidence>
<dbReference type="PROSITE" id="PS00409">
    <property type="entry name" value="PROKAR_NTER_METHYL"/>
    <property type="match status" value="1"/>
</dbReference>
<dbReference type="NCBIfam" id="TIGR02532">
    <property type="entry name" value="IV_pilin_GFxxxE"/>
    <property type="match status" value="1"/>
</dbReference>
<dbReference type="GO" id="GO:0043683">
    <property type="term" value="P:type IV pilus assembly"/>
    <property type="evidence" value="ECO:0007669"/>
    <property type="project" value="InterPro"/>
</dbReference>
<feature type="transmembrane region" description="Helical" evidence="1">
    <location>
        <begin position="20"/>
        <end position="41"/>
    </location>
</feature>
<dbReference type="EMBL" id="BGZI01000005">
    <property type="protein sequence ID" value="GBO87552.1"/>
    <property type="molecule type" value="Genomic_DNA"/>
</dbReference>
<name>A0A5M3PX90_9GAMM</name>
<dbReference type="Pfam" id="PF16732">
    <property type="entry name" value="ComP_DUS"/>
    <property type="match status" value="1"/>
</dbReference>
<dbReference type="RefSeq" id="WP_169054489.1">
    <property type="nucleotide sequence ID" value="NZ_BGZI01000005.1"/>
</dbReference>
<organism evidence="2 3">
    <name type="scientific">Marinobacter salsuginis</name>
    <dbReference type="NCBI Taxonomy" id="418719"/>
    <lineage>
        <taxon>Bacteria</taxon>
        <taxon>Pseudomonadati</taxon>
        <taxon>Pseudomonadota</taxon>
        <taxon>Gammaproteobacteria</taxon>
        <taxon>Pseudomonadales</taxon>
        <taxon>Marinobacteraceae</taxon>
        <taxon>Marinobacter</taxon>
    </lineage>
</organism>